<evidence type="ECO:0000259" key="2">
    <source>
        <dbReference type="SMART" id="SM00966"/>
    </source>
</evidence>
<keyword evidence="4" id="KW-1185">Reference proteome</keyword>
<dbReference type="SUPFAM" id="SSF89447">
    <property type="entry name" value="AbrB/MazE/MraZ-like"/>
    <property type="match status" value="1"/>
</dbReference>
<name>A0A373FS27_COMTE</name>
<dbReference type="InterPro" id="IPR007159">
    <property type="entry name" value="SpoVT-AbrB_dom"/>
</dbReference>
<comment type="caution">
    <text evidence="3">The sequence shown here is derived from an EMBL/GenBank/DDBJ whole genome shotgun (WGS) entry which is preliminary data.</text>
</comment>
<dbReference type="AlphaFoldDB" id="A0A373FS27"/>
<dbReference type="OrthoDB" id="9795766at2"/>
<feature type="domain" description="SpoVT-AbrB" evidence="2">
    <location>
        <begin position="6"/>
        <end position="52"/>
    </location>
</feature>
<accession>A0A373FS27</accession>
<evidence type="ECO:0000256" key="1">
    <source>
        <dbReference type="SAM" id="MobiDB-lite"/>
    </source>
</evidence>
<proteinExistence type="predicted"/>
<dbReference type="Gene3D" id="2.10.260.10">
    <property type="match status" value="1"/>
</dbReference>
<organism evidence="3 4">
    <name type="scientific">Comamonas testosteroni</name>
    <name type="common">Pseudomonas testosteroni</name>
    <dbReference type="NCBI Taxonomy" id="285"/>
    <lineage>
        <taxon>Bacteria</taxon>
        <taxon>Pseudomonadati</taxon>
        <taxon>Pseudomonadota</taxon>
        <taxon>Betaproteobacteria</taxon>
        <taxon>Burkholderiales</taxon>
        <taxon>Comamonadaceae</taxon>
        <taxon>Comamonas</taxon>
    </lineage>
</organism>
<dbReference type="EMBL" id="QURR01000002">
    <property type="protein sequence ID" value="RGE46677.1"/>
    <property type="molecule type" value="Genomic_DNA"/>
</dbReference>
<dbReference type="InterPro" id="IPR037914">
    <property type="entry name" value="SpoVT-AbrB_sf"/>
</dbReference>
<keyword evidence="3" id="KW-0238">DNA-binding</keyword>
<evidence type="ECO:0000313" key="4">
    <source>
        <dbReference type="Proteomes" id="UP000261948"/>
    </source>
</evidence>
<dbReference type="SMART" id="SM00966">
    <property type="entry name" value="SpoVT_AbrB"/>
    <property type="match status" value="1"/>
</dbReference>
<reference evidence="3 4" key="1">
    <citation type="submission" date="2018-08" db="EMBL/GenBank/DDBJ databases">
        <title>Comamonas testosteroni strain SWCO2.</title>
        <authorList>
            <person name="Jiang N."/>
            <person name="Zhang X.Z."/>
        </authorList>
    </citation>
    <scope>NUCLEOTIDE SEQUENCE [LARGE SCALE GENOMIC DNA]</scope>
    <source>
        <strain evidence="3 4">SWCO2</strain>
    </source>
</reference>
<feature type="region of interest" description="Disordered" evidence="1">
    <location>
        <begin position="55"/>
        <end position="79"/>
    </location>
</feature>
<dbReference type="Pfam" id="PF04014">
    <property type="entry name" value="MazE_antitoxin"/>
    <property type="match status" value="1"/>
</dbReference>
<protein>
    <submittedName>
        <fullName evidence="3">AbrB/MazE/SpoVT family DNA-binding domain-containing protein</fullName>
    </submittedName>
</protein>
<sequence length="79" mass="8359">MPSKLSKWGNSLGVRVPSHIAERAGLQCGDQLYIRLLDSGDILVRAARPGAVPPGYAVPNGSAPTLEAKSSDDGSWDVW</sequence>
<dbReference type="Proteomes" id="UP000261948">
    <property type="component" value="Unassembled WGS sequence"/>
</dbReference>
<evidence type="ECO:0000313" key="3">
    <source>
        <dbReference type="EMBL" id="RGE46677.1"/>
    </source>
</evidence>
<dbReference type="GO" id="GO:0003677">
    <property type="term" value="F:DNA binding"/>
    <property type="evidence" value="ECO:0007669"/>
    <property type="project" value="UniProtKB-KW"/>
</dbReference>
<gene>
    <name evidence="3" type="ORF">DZC30_02565</name>
</gene>